<keyword evidence="5" id="KW-0472">Membrane</keyword>
<dbReference type="InterPro" id="IPR017452">
    <property type="entry name" value="GPCR_Rhodpsn_7TM"/>
</dbReference>
<comment type="subcellular location">
    <subcellularLocation>
        <location evidence="1">Membrane</location>
        <topology evidence="1">Multi-pass membrane protein</topology>
    </subcellularLocation>
</comment>
<evidence type="ECO:0000313" key="7">
    <source>
        <dbReference type="Proteomes" id="UP000005239"/>
    </source>
</evidence>
<accession>A0A8R1YXQ2</accession>
<evidence type="ECO:0000256" key="1">
    <source>
        <dbReference type="ARBA" id="ARBA00004141"/>
    </source>
</evidence>
<dbReference type="EnsemblMetazoa" id="PPA40996.1">
    <property type="protein sequence ID" value="PPA40996.1"/>
    <property type="gene ID" value="WBGene00279365"/>
</dbReference>
<evidence type="ECO:0000256" key="3">
    <source>
        <dbReference type="ARBA" id="ARBA00022692"/>
    </source>
</evidence>
<dbReference type="InterPro" id="IPR019421">
    <property type="entry name" value="7TM_GPCR_serpentine_rcpt_Srd"/>
</dbReference>
<dbReference type="PANTHER" id="PTHR22945">
    <property type="entry name" value="SERPENTINE RECEPTOR, CLASS D DELTA"/>
    <property type="match status" value="1"/>
</dbReference>
<organism evidence="6 7">
    <name type="scientific">Pristionchus pacificus</name>
    <name type="common">Parasitic nematode worm</name>
    <dbReference type="NCBI Taxonomy" id="54126"/>
    <lineage>
        <taxon>Eukaryota</taxon>
        <taxon>Metazoa</taxon>
        <taxon>Ecdysozoa</taxon>
        <taxon>Nematoda</taxon>
        <taxon>Chromadorea</taxon>
        <taxon>Rhabditida</taxon>
        <taxon>Rhabditina</taxon>
        <taxon>Diplogasteromorpha</taxon>
        <taxon>Diplogasteroidea</taxon>
        <taxon>Neodiplogasteridae</taxon>
        <taxon>Pristionchus</taxon>
    </lineage>
</organism>
<keyword evidence="4" id="KW-1133">Transmembrane helix</keyword>
<name>A0A2A6CM70_PRIPA</name>
<evidence type="ECO:0000256" key="5">
    <source>
        <dbReference type="ARBA" id="ARBA00023136"/>
    </source>
</evidence>
<evidence type="ECO:0000256" key="2">
    <source>
        <dbReference type="ARBA" id="ARBA00009166"/>
    </source>
</evidence>
<dbReference type="AlphaFoldDB" id="A0A2A6CM70"/>
<reference evidence="6" key="2">
    <citation type="submission" date="2022-06" db="UniProtKB">
        <authorList>
            <consortium name="EnsemblMetazoa"/>
        </authorList>
    </citation>
    <scope>IDENTIFICATION</scope>
    <source>
        <strain evidence="6">PS312</strain>
    </source>
</reference>
<reference evidence="7" key="1">
    <citation type="journal article" date="2008" name="Nat. Genet.">
        <title>The Pristionchus pacificus genome provides a unique perspective on nematode lifestyle and parasitism.</title>
        <authorList>
            <person name="Dieterich C."/>
            <person name="Clifton S.W."/>
            <person name="Schuster L.N."/>
            <person name="Chinwalla A."/>
            <person name="Delehaunty K."/>
            <person name="Dinkelacker I."/>
            <person name="Fulton L."/>
            <person name="Fulton R."/>
            <person name="Godfrey J."/>
            <person name="Minx P."/>
            <person name="Mitreva M."/>
            <person name="Roeseler W."/>
            <person name="Tian H."/>
            <person name="Witte H."/>
            <person name="Yang S.P."/>
            <person name="Wilson R.K."/>
            <person name="Sommer R.J."/>
        </authorList>
    </citation>
    <scope>NUCLEOTIDE SEQUENCE [LARGE SCALE GENOMIC DNA]</scope>
    <source>
        <strain evidence="7">PS312</strain>
    </source>
</reference>
<keyword evidence="3" id="KW-0812">Transmembrane</keyword>
<sequence length="508" mass="57777">MTFVFMVDDVNDVRAELRIVRPEYDLDEYVLNGHTSIFKVLTLFTILAMTLPIGPTLVIIFIIRKMVLAKLAKHAGMMSGRTAKMHNTLTKVLTLQSALPIFFSGAVGSYALCQFDIVLRRYWEYECECLQCVSFMALLAPMITLYCMKPYNNFVKCIVRCNLTQLRADVIRSLFRKMYFPWSFPGHDLATIIHHSIVDSLALIFNILLLLAVVYRSPMSLRSYKVLLINSAIIDLLSSITMLMVMVRIIPASNSLFYIYDGPCVYVSGMFCHCLYTVALVTLSQSLFLIACSFGYRMYILGRPSPSSKAVFAACLLVSIPNLIMLKPIYDRNQFMTFRQRSCSHSTTLQTFYKHSLGHVSIFIVLTLFTILAMTMPIGPTIVLIFFMRKKVLTKLTAHSVQMSGRTAQMHSTLTKVLTLQSVLPVFFRGAVASYALCQFDVVCSPVQEHFIMECVSFMALLSPMITLYCMKPYKEFVLSIARCDFTEIKRIVKLPYQTTYYNSPGHN</sequence>
<accession>A0A2A6CM70</accession>
<dbReference type="OrthoDB" id="5859769at2759"/>
<dbReference type="GO" id="GO:0016020">
    <property type="term" value="C:membrane"/>
    <property type="evidence" value="ECO:0007669"/>
    <property type="project" value="UniProtKB-SubCell"/>
</dbReference>
<evidence type="ECO:0000313" key="6">
    <source>
        <dbReference type="EnsemblMetazoa" id="PPA40996.1"/>
    </source>
</evidence>
<dbReference type="Pfam" id="PF10317">
    <property type="entry name" value="7TM_GPCR_Srd"/>
    <property type="match status" value="2"/>
</dbReference>
<gene>
    <name evidence="6" type="primary">WBGene00279365</name>
</gene>
<comment type="similarity">
    <text evidence="2">Belongs to the nematode receptor-like protein srd family.</text>
</comment>
<protein>
    <submittedName>
        <fullName evidence="6">Srd-17</fullName>
    </submittedName>
</protein>
<evidence type="ECO:0000256" key="4">
    <source>
        <dbReference type="ARBA" id="ARBA00022989"/>
    </source>
</evidence>
<dbReference type="PANTHER" id="PTHR22945:SF40">
    <property type="entry name" value="SERPENTINE RECEPTOR, CLASS D (DELTA)-RELATED"/>
    <property type="match status" value="1"/>
</dbReference>
<dbReference type="PROSITE" id="PS50262">
    <property type="entry name" value="G_PROTEIN_RECEP_F1_2"/>
    <property type="match status" value="1"/>
</dbReference>
<proteinExistence type="inferred from homology"/>
<dbReference type="InterPro" id="IPR050920">
    <property type="entry name" value="Nematode_rcpt-like_delta"/>
</dbReference>
<keyword evidence="7" id="KW-1185">Reference proteome</keyword>
<dbReference type="Proteomes" id="UP000005239">
    <property type="component" value="Unassembled WGS sequence"/>
</dbReference>
<dbReference type="SUPFAM" id="SSF81321">
    <property type="entry name" value="Family A G protein-coupled receptor-like"/>
    <property type="match status" value="1"/>
</dbReference>